<protein>
    <submittedName>
        <fullName evidence="2">Cyclophilin-like fold protein</fullName>
    </submittedName>
</protein>
<evidence type="ECO:0000313" key="2">
    <source>
        <dbReference type="EMBL" id="URI07234.1"/>
    </source>
</evidence>
<dbReference type="InterPro" id="IPR029000">
    <property type="entry name" value="Cyclophilin-like_dom_sf"/>
</dbReference>
<dbReference type="Pfam" id="PF18050">
    <property type="entry name" value="Cyclophil_like2"/>
    <property type="match status" value="1"/>
</dbReference>
<evidence type="ECO:0000259" key="1">
    <source>
        <dbReference type="Pfam" id="PF18050"/>
    </source>
</evidence>
<proteinExistence type="predicted"/>
<gene>
    <name evidence="2" type="ORF">MW290_01000</name>
</gene>
<dbReference type="Proteomes" id="UP001056201">
    <property type="component" value="Chromosome 1"/>
</dbReference>
<dbReference type="EMBL" id="CP097635">
    <property type="protein sequence ID" value="URI07234.1"/>
    <property type="molecule type" value="Genomic_DNA"/>
</dbReference>
<evidence type="ECO:0000313" key="3">
    <source>
        <dbReference type="Proteomes" id="UP001056201"/>
    </source>
</evidence>
<keyword evidence="3" id="KW-1185">Reference proteome</keyword>
<dbReference type="InterPro" id="IPR041183">
    <property type="entry name" value="Cyclophilin-like"/>
</dbReference>
<sequence>MNTTRHRPFRHDRRQALQQACATTCMVLGGGLAGGGWAQAAGPSTLLLKLGDDSLTVLLDDHATARDFASLLPLRLTLEDYAATEKIASLPRALSLEGAPAGYTPVAGDVAYYAPWGNLALFHKGFRHSAGLVRLGRISQGVQRLAVPGRVAAELVLAGR</sequence>
<name>A0ABY4S2L3_AQUTE</name>
<dbReference type="PROSITE" id="PS51318">
    <property type="entry name" value="TAT"/>
    <property type="match status" value="1"/>
</dbReference>
<dbReference type="RefSeq" id="WP_250195499.1">
    <property type="nucleotide sequence ID" value="NZ_CP097635.1"/>
</dbReference>
<dbReference type="InterPro" id="IPR006311">
    <property type="entry name" value="TAT_signal"/>
</dbReference>
<dbReference type="SUPFAM" id="SSF50891">
    <property type="entry name" value="Cyclophilin-like"/>
    <property type="match status" value="1"/>
</dbReference>
<feature type="domain" description="Cyclophilin-like" evidence="1">
    <location>
        <begin position="49"/>
        <end position="142"/>
    </location>
</feature>
<organism evidence="2 3">
    <name type="scientific">Aquincola tertiaricarbonis</name>
    <dbReference type="NCBI Taxonomy" id="391953"/>
    <lineage>
        <taxon>Bacteria</taxon>
        <taxon>Pseudomonadati</taxon>
        <taxon>Pseudomonadota</taxon>
        <taxon>Betaproteobacteria</taxon>
        <taxon>Burkholderiales</taxon>
        <taxon>Sphaerotilaceae</taxon>
        <taxon>Aquincola</taxon>
    </lineage>
</organism>
<accession>A0ABY4S2L3</accession>
<reference evidence="2" key="1">
    <citation type="submission" date="2022-05" db="EMBL/GenBank/DDBJ databases">
        <title>An RpoN-dependent PEP-CTERM gene is involved in floc formation of an Aquincola tertiaricarbonis strain.</title>
        <authorList>
            <person name="Qiu D."/>
            <person name="Xia M."/>
        </authorList>
    </citation>
    <scope>NUCLEOTIDE SEQUENCE</scope>
    <source>
        <strain evidence="2">RN12</strain>
    </source>
</reference>
<dbReference type="Gene3D" id="2.40.100.20">
    <property type="match status" value="1"/>
</dbReference>